<dbReference type="Proteomes" id="UP000242791">
    <property type="component" value="Unassembled WGS sequence"/>
</dbReference>
<feature type="non-terminal residue" evidence="2">
    <location>
        <position position="1"/>
    </location>
</feature>
<comment type="caution">
    <text evidence="2">The sequence shown here is derived from an EMBL/GenBank/DDBJ whole genome shotgun (WGS) entry which is preliminary data.</text>
</comment>
<evidence type="ECO:0000313" key="3">
    <source>
        <dbReference type="Proteomes" id="UP000242791"/>
    </source>
</evidence>
<keyword evidence="3" id="KW-1185">Reference proteome</keyword>
<evidence type="ECO:0000313" key="2">
    <source>
        <dbReference type="EMBL" id="OJD24803.1"/>
    </source>
</evidence>
<accession>A0A1J9QX40</accession>
<reference evidence="2 3" key="1">
    <citation type="submission" date="2015-08" db="EMBL/GenBank/DDBJ databases">
        <title>Emmonsia species relationships and genome sequence.</title>
        <authorList>
            <person name="Cuomo C.A."/>
            <person name="Schwartz I.S."/>
            <person name="Kenyon C."/>
            <person name="De Hoog G.S."/>
            <person name="Govender N.P."/>
            <person name="Botha A."/>
            <person name="Moreno L."/>
            <person name="De Vries M."/>
            <person name="Munoz J.F."/>
            <person name="Stielow J.B."/>
        </authorList>
    </citation>
    <scope>NUCLEOTIDE SEQUENCE [LARGE SCALE GENOMIC DNA]</scope>
    <source>
        <strain evidence="2 3">EI222</strain>
    </source>
</reference>
<dbReference type="AlphaFoldDB" id="A0A1J9QX40"/>
<organism evidence="2 3">
    <name type="scientific">Blastomyces percursus</name>
    <dbReference type="NCBI Taxonomy" id="1658174"/>
    <lineage>
        <taxon>Eukaryota</taxon>
        <taxon>Fungi</taxon>
        <taxon>Dikarya</taxon>
        <taxon>Ascomycota</taxon>
        <taxon>Pezizomycotina</taxon>
        <taxon>Eurotiomycetes</taxon>
        <taxon>Eurotiomycetidae</taxon>
        <taxon>Onygenales</taxon>
        <taxon>Ajellomycetaceae</taxon>
        <taxon>Blastomyces</taxon>
    </lineage>
</organism>
<feature type="compositionally biased region" description="Basic residues" evidence="1">
    <location>
        <begin position="43"/>
        <end position="55"/>
    </location>
</feature>
<feature type="region of interest" description="Disordered" evidence="1">
    <location>
        <begin position="24"/>
        <end position="64"/>
    </location>
</feature>
<dbReference type="EMBL" id="LGTZ01000485">
    <property type="protein sequence ID" value="OJD24803.1"/>
    <property type="molecule type" value="Genomic_DNA"/>
</dbReference>
<proteinExistence type="predicted"/>
<sequence>ITSEKQQGTREESYQYVSKLGILQKQETHYPPPSRTTCENYRKYQKSRAGKKGKQGKLEQKQDG</sequence>
<gene>
    <name evidence="2" type="ORF">ACJ73_03825</name>
</gene>
<dbReference type="VEuPathDB" id="FungiDB:ACJ73_03825"/>
<evidence type="ECO:0000256" key="1">
    <source>
        <dbReference type="SAM" id="MobiDB-lite"/>
    </source>
</evidence>
<name>A0A1J9QX40_9EURO</name>
<protein>
    <submittedName>
        <fullName evidence="2">Uncharacterized protein</fullName>
    </submittedName>
</protein>